<feature type="domain" description="Helicase C-terminal" evidence="11">
    <location>
        <begin position="494"/>
        <end position="645"/>
    </location>
</feature>
<accession>A0A8J8NG42</accession>
<feature type="compositionally biased region" description="Polar residues" evidence="9">
    <location>
        <begin position="160"/>
        <end position="169"/>
    </location>
</feature>
<keyword evidence="3" id="KW-0547">Nucleotide-binding</keyword>
<dbReference type="InterPro" id="IPR049730">
    <property type="entry name" value="SNF2/RAD54-like_C"/>
</dbReference>
<comment type="caution">
    <text evidence="12">The sequence shown here is derived from an EMBL/GenBank/DDBJ whole genome shotgun (WGS) entry which is preliminary data.</text>
</comment>
<dbReference type="CDD" id="cd18793">
    <property type="entry name" value="SF2_C_SNF"/>
    <property type="match status" value="1"/>
</dbReference>
<dbReference type="SUPFAM" id="SSF46689">
    <property type="entry name" value="Homeodomain-like"/>
    <property type="match status" value="2"/>
</dbReference>
<keyword evidence="5" id="KW-0347">Helicase</keyword>
<feature type="compositionally biased region" description="Basic residues" evidence="9">
    <location>
        <begin position="138"/>
        <end position="147"/>
    </location>
</feature>
<feature type="region of interest" description="Disordered" evidence="9">
    <location>
        <begin position="61"/>
        <end position="80"/>
    </location>
</feature>
<evidence type="ECO:0000256" key="7">
    <source>
        <dbReference type="ARBA" id="ARBA00023054"/>
    </source>
</evidence>
<dbReference type="GO" id="GO:0140658">
    <property type="term" value="F:ATP-dependent chromatin remodeler activity"/>
    <property type="evidence" value="ECO:0007669"/>
    <property type="project" value="TreeGrafter"/>
</dbReference>
<dbReference type="GO" id="GO:0005634">
    <property type="term" value="C:nucleus"/>
    <property type="evidence" value="ECO:0007669"/>
    <property type="project" value="UniProtKB-SubCell"/>
</dbReference>
<dbReference type="GO" id="GO:0004386">
    <property type="term" value="F:helicase activity"/>
    <property type="evidence" value="ECO:0007669"/>
    <property type="project" value="UniProtKB-KW"/>
</dbReference>
<dbReference type="InterPro" id="IPR027417">
    <property type="entry name" value="P-loop_NTPase"/>
</dbReference>
<organism evidence="12 13">
    <name type="scientific">Halteria grandinella</name>
    <dbReference type="NCBI Taxonomy" id="5974"/>
    <lineage>
        <taxon>Eukaryota</taxon>
        <taxon>Sar</taxon>
        <taxon>Alveolata</taxon>
        <taxon>Ciliophora</taxon>
        <taxon>Intramacronucleata</taxon>
        <taxon>Spirotrichea</taxon>
        <taxon>Stichotrichia</taxon>
        <taxon>Sporadotrichida</taxon>
        <taxon>Halteriidae</taxon>
        <taxon>Halteria</taxon>
    </lineage>
</organism>
<dbReference type="GO" id="GO:0016887">
    <property type="term" value="F:ATP hydrolysis activity"/>
    <property type="evidence" value="ECO:0007669"/>
    <property type="project" value="TreeGrafter"/>
</dbReference>
<dbReference type="SUPFAM" id="SSF52540">
    <property type="entry name" value="P-loop containing nucleoside triphosphate hydrolases"/>
    <property type="match status" value="2"/>
</dbReference>
<dbReference type="Pfam" id="PF00271">
    <property type="entry name" value="Helicase_C"/>
    <property type="match status" value="1"/>
</dbReference>
<feature type="domain" description="Helicase ATP-binding" evidence="10">
    <location>
        <begin position="192"/>
        <end position="357"/>
    </location>
</feature>
<evidence type="ECO:0000256" key="6">
    <source>
        <dbReference type="ARBA" id="ARBA00022840"/>
    </source>
</evidence>
<dbReference type="PANTHER" id="PTHR45623">
    <property type="entry name" value="CHROMODOMAIN-HELICASE-DNA-BINDING PROTEIN 3-RELATED-RELATED"/>
    <property type="match status" value="1"/>
</dbReference>
<dbReference type="PANTHER" id="PTHR45623:SF49">
    <property type="entry name" value="SWI_SNF-RELATED MATRIX-ASSOCIATED ACTIN-DEPENDENT REGULATOR OF CHROMATIN SUBFAMILY A MEMBER 5"/>
    <property type="match status" value="1"/>
</dbReference>
<keyword evidence="7" id="KW-0175">Coiled coil</keyword>
<dbReference type="PROSITE" id="PS51194">
    <property type="entry name" value="HELICASE_CTER"/>
    <property type="match status" value="1"/>
</dbReference>
<feature type="compositionally biased region" description="Basic residues" evidence="9">
    <location>
        <begin position="1213"/>
        <end position="1225"/>
    </location>
</feature>
<dbReference type="Pfam" id="PF00176">
    <property type="entry name" value="SNF2-rel_dom"/>
    <property type="match status" value="1"/>
</dbReference>
<dbReference type="SMART" id="SM00487">
    <property type="entry name" value="DEXDc"/>
    <property type="match status" value="1"/>
</dbReference>
<evidence type="ECO:0000259" key="10">
    <source>
        <dbReference type="PROSITE" id="PS51192"/>
    </source>
</evidence>
<evidence type="ECO:0000256" key="8">
    <source>
        <dbReference type="ARBA" id="ARBA00023242"/>
    </source>
</evidence>
<dbReference type="PROSITE" id="PS51192">
    <property type="entry name" value="HELICASE_ATP_BIND_1"/>
    <property type="match status" value="1"/>
</dbReference>
<dbReference type="FunFam" id="3.40.50.10810:FF:000015">
    <property type="entry name" value="lymphoid-specific helicase isoform X1"/>
    <property type="match status" value="1"/>
</dbReference>
<proteinExistence type="inferred from homology"/>
<evidence type="ECO:0000256" key="5">
    <source>
        <dbReference type="ARBA" id="ARBA00022806"/>
    </source>
</evidence>
<dbReference type="GO" id="GO:0000785">
    <property type="term" value="C:chromatin"/>
    <property type="evidence" value="ECO:0007669"/>
    <property type="project" value="TreeGrafter"/>
</dbReference>
<evidence type="ECO:0000256" key="4">
    <source>
        <dbReference type="ARBA" id="ARBA00022801"/>
    </source>
</evidence>
<keyword evidence="13" id="KW-1185">Reference proteome</keyword>
<evidence type="ECO:0000256" key="9">
    <source>
        <dbReference type="SAM" id="MobiDB-lite"/>
    </source>
</evidence>
<evidence type="ECO:0000259" key="11">
    <source>
        <dbReference type="PROSITE" id="PS51194"/>
    </source>
</evidence>
<dbReference type="InterPro" id="IPR038718">
    <property type="entry name" value="SNF2-like_sf"/>
</dbReference>
<dbReference type="EMBL" id="RRYP01016945">
    <property type="protein sequence ID" value="TNV74476.1"/>
    <property type="molecule type" value="Genomic_DNA"/>
</dbReference>
<dbReference type="GO" id="GO:0005524">
    <property type="term" value="F:ATP binding"/>
    <property type="evidence" value="ECO:0007669"/>
    <property type="project" value="UniProtKB-KW"/>
</dbReference>
<feature type="region of interest" description="Disordered" evidence="9">
    <location>
        <begin position="1"/>
        <end position="28"/>
    </location>
</feature>
<dbReference type="InterPro" id="IPR009057">
    <property type="entry name" value="Homeodomain-like_sf"/>
</dbReference>
<keyword evidence="6" id="KW-0067">ATP-binding</keyword>
<comment type="similarity">
    <text evidence="2">Belongs to the SNF2/RAD54 helicase family.</text>
</comment>
<evidence type="ECO:0000313" key="13">
    <source>
        <dbReference type="Proteomes" id="UP000785679"/>
    </source>
</evidence>
<keyword evidence="4" id="KW-0378">Hydrolase</keyword>
<dbReference type="GO" id="GO:0034728">
    <property type="term" value="P:nucleosome organization"/>
    <property type="evidence" value="ECO:0007669"/>
    <property type="project" value="TreeGrafter"/>
</dbReference>
<feature type="region of interest" description="Disordered" evidence="9">
    <location>
        <begin position="135"/>
        <end position="169"/>
    </location>
</feature>
<evidence type="ECO:0000313" key="12">
    <source>
        <dbReference type="EMBL" id="TNV74476.1"/>
    </source>
</evidence>
<evidence type="ECO:0000256" key="1">
    <source>
        <dbReference type="ARBA" id="ARBA00004123"/>
    </source>
</evidence>
<keyword evidence="8" id="KW-0539">Nucleus</keyword>
<feature type="region of interest" description="Disordered" evidence="9">
    <location>
        <begin position="1156"/>
        <end position="1236"/>
    </location>
</feature>
<feature type="compositionally biased region" description="Basic and acidic residues" evidence="9">
    <location>
        <begin position="1065"/>
        <end position="1085"/>
    </location>
</feature>
<dbReference type="InterPro" id="IPR015195">
    <property type="entry name" value="SLIDE"/>
</dbReference>
<evidence type="ECO:0000256" key="3">
    <source>
        <dbReference type="ARBA" id="ARBA00022741"/>
    </source>
</evidence>
<dbReference type="Proteomes" id="UP000785679">
    <property type="component" value="Unassembled WGS sequence"/>
</dbReference>
<dbReference type="InterPro" id="IPR044754">
    <property type="entry name" value="Isw1/2_DEXHc"/>
</dbReference>
<dbReference type="OrthoDB" id="5857104at2759"/>
<dbReference type="InterPro" id="IPR001650">
    <property type="entry name" value="Helicase_C-like"/>
</dbReference>
<dbReference type="Gene3D" id="3.40.50.300">
    <property type="entry name" value="P-loop containing nucleotide triphosphate hydrolases"/>
    <property type="match status" value="1"/>
</dbReference>
<dbReference type="GO" id="GO:0042393">
    <property type="term" value="F:histone binding"/>
    <property type="evidence" value="ECO:0007669"/>
    <property type="project" value="TreeGrafter"/>
</dbReference>
<dbReference type="SMART" id="SM00490">
    <property type="entry name" value="HELICc"/>
    <property type="match status" value="1"/>
</dbReference>
<feature type="compositionally biased region" description="Basic and acidic residues" evidence="9">
    <location>
        <begin position="1179"/>
        <end position="1191"/>
    </location>
</feature>
<dbReference type="GO" id="GO:0003682">
    <property type="term" value="F:chromatin binding"/>
    <property type="evidence" value="ECO:0007669"/>
    <property type="project" value="TreeGrafter"/>
</dbReference>
<gene>
    <name evidence="12" type="ORF">FGO68_gene14543</name>
</gene>
<comment type="subcellular location">
    <subcellularLocation>
        <location evidence="1">Nucleus</location>
    </subcellularLocation>
</comment>
<dbReference type="Pfam" id="PF09111">
    <property type="entry name" value="SLIDE"/>
    <property type="match status" value="1"/>
</dbReference>
<dbReference type="Gene3D" id="1.10.10.60">
    <property type="entry name" value="Homeodomain-like"/>
    <property type="match status" value="2"/>
</dbReference>
<sequence length="1264" mass="146358">MRHHHHTRETHKEEEKKHKGGAGDYLLSQDSIKHLEHAAELETAEEREKLQSIEKSKRDFAKRLRETQDQEFKSKQDQSKQDRLKFLLKQGEIFTHFILQNKKGIAANLSAGDIEMIKQGKDPFAKVGAAAIGGKSSVSKRHSKKKRHEIEDEGDDDANSEQGVPTRLQAQPSIMRGGTLRDYQLDGLNWLISLYETGVNGILADEMGLGKTVQTISLLSFLREFKQVKGYHMVIVPKSCIPNWMNEFKRWCPDMKAVNLIARKEFREDILANDLQPGKFDVVVTTFEGCRICLSHLMKFKWEYLIVDEAHKIKNEESQISKKLRQLDTRNRLLLTGTPLQNNLHELWALLNFLLPEVFSSSEEFDEWFDLSGQAAGNLTDEEKEKKNGEIVNQLHKILRPFMLRRIKKEVEKNLPPKVEIHVTVGITEQQKSIYRQLLKKSTIEKGSSVSFYKNIIIQLRKIVNHPYLFDNQEPEGAEEFGEHIITSSGKMIFVDKLLKKMREENNQVLIFSGFTSMLDILEDYCLFREYKYCRLDGNTELDERERYIEEFTKEGSDKFIFLISTRAGGLGLNLMTANIVILYDSDWNPQIDLQAMDRAHRIGQKKVVQVFRLVTENTMEEKMIEKQTMKLKLDSLIIQKGRLAPKHTGFQKEELQDMVNYGADEIFRMGTTDVQDEDIEELIKKGLERAEKQQRKAEEVIKDKFNMLDFQVNTVNMYQFEDVDYLKEKRKEQEKAIKAHVVGMLNEEVRMGRREKKNANLNLNESKLFPKFYQGGQIGISSEAKKKKLLKIQDFRFFPKAERLRYLLEKEHEAKYTSYLSGIEQVIFTDKDREEKDTLWDKGFHDWDRREYQRFCQALEFYSPDDYENIARHIGGTKTPDQVALYSPVFLKNIDSLADADKIRKNMEKADKIIQFKRKAPLIIRKKIELYEYPVDEMTLHSSTQKSKYFSKESDILLLLITDQIGYGKWRDIKQAIRRDPRARFDHLFLSRSEIDLQRRVDILVKAIEKEDNAIVRKPTFEEVAKQMAEALDEMRLHDAKVMAEVEQQKIARRQQARIQAAQTRKENLQRERVAAQGDDKANNEEGTTTNNGDQEMKDEEEDERLQTLSEQSDEDSIKSGDDDVEMINADVGAAAVSVAKIMQDDSSVVAISDENEVGSDIDSPKDLKKKPQPQISDQERLKRLEKEMQIRVGYGMPPKNNSDDEDEQHSSSKKKGHHSKGGGKKVDSGSTLKQTTLLFTQGHLAGQKRNAQAYENLDNDSD</sequence>
<name>A0A8J8NG42_HALGN</name>
<dbReference type="CDD" id="cd17997">
    <property type="entry name" value="DEXHc_SMARCA1_SMARCA5"/>
    <property type="match status" value="1"/>
</dbReference>
<dbReference type="InterPro" id="IPR014001">
    <property type="entry name" value="Helicase_ATP-bd"/>
</dbReference>
<evidence type="ECO:0000256" key="2">
    <source>
        <dbReference type="ARBA" id="ARBA00007025"/>
    </source>
</evidence>
<dbReference type="Gene3D" id="3.40.50.10810">
    <property type="entry name" value="Tandem AAA-ATPase domain"/>
    <property type="match status" value="1"/>
</dbReference>
<reference evidence="12" key="1">
    <citation type="submission" date="2019-06" db="EMBL/GenBank/DDBJ databases">
        <authorList>
            <person name="Zheng W."/>
        </authorList>
    </citation>
    <scope>NUCLEOTIDE SEQUENCE</scope>
    <source>
        <strain evidence="12">QDHG01</strain>
    </source>
</reference>
<dbReference type="InterPro" id="IPR000330">
    <property type="entry name" value="SNF2_N"/>
</dbReference>
<dbReference type="GO" id="GO:0003677">
    <property type="term" value="F:DNA binding"/>
    <property type="evidence" value="ECO:0007669"/>
    <property type="project" value="InterPro"/>
</dbReference>
<dbReference type="AlphaFoldDB" id="A0A8J8NG42"/>
<feature type="region of interest" description="Disordered" evidence="9">
    <location>
        <begin position="1058"/>
        <end position="1123"/>
    </location>
</feature>
<protein>
    <submittedName>
        <fullName evidence="12">Uncharacterized protein</fullName>
    </submittedName>
</protein>